<dbReference type="EC" id="2.1.1.294" evidence="3"/>
<dbReference type="EMBL" id="OZ026884">
    <property type="protein sequence ID" value="CAL1240825.1"/>
    <property type="molecule type" value="Genomic_DNA"/>
</dbReference>
<keyword evidence="4" id="KW-1185">Reference proteome</keyword>
<gene>
    <name evidence="3" type="ORF">MECH1_V1_2049</name>
</gene>
<dbReference type="InterPro" id="IPR025282">
    <property type="entry name" value="DUF4214"/>
</dbReference>
<dbReference type="SUPFAM" id="SSF53335">
    <property type="entry name" value="S-adenosyl-L-methionine-dependent methyltransferases"/>
    <property type="match status" value="1"/>
</dbReference>
<evidence type="ECO:0000259" key="2">
    <source>
        <dbReference type="Pfam" id="PF13946"/>
    </source>
</evidence>
<organism evidence="3 4">
    <name type="scientific">Candidatus Methylocalor cossyra</name>
    <dbReference type="NCBI Taxonomy" id="3108543"/>
    <lineage>
        <taxon>Bacteria</taxon>
        <taxon>Pseudomonadati</taxon>
        <taxon>Pseudomonadota</taxon>
        <taxon>Gammaproteobacteria</taxon>
        <taxon>Methylococcales</taxon>
        <taxon>Methylococcaceae</taxon>
        <taxon>Candidatus Methylocalor</taxon>
    </lineage>
</organism>
<feature type="coiled-coil region" evidence="1">
    <location>
        <begin position="273"/>
        <end position="307"/>
    </location>
</feature>
<keyword evidence="1" id="KW-0175">Coiled coil</keyword>
<dbReference type="Pfam" id="PF13946">
    <property type="entry name" value="DUF4214"/>
    <property type="match status" value="1"/>
</dbReference>
<evidence type="ECO:0000256" key="1">
    <source>
        <dbReference type="SAM" id="Coils"/>
    </source>
</evidence>
<reference evidence="3 4" key="1">
    <citation type="submission" date="2024-04" db="EMBL/GenBank/DDBJ databases">
        <authorList>
            <person name="Cremers G."/>
        </authorList>
    </citation>
    <scope>NUCLEOTIDE SEQUENCE [LARGE SCALE GENOMIC DNA]</scope>
    <source>
        <strain evidence="3">MeCH1-AG</strain>
    </source>
</reference>
<dbReference type="Proteomes" id="UP001497493">
    <property type="component" value="Chromosome"/>
</dbReference>
<sequence>MSEVTARTPLDIDSLIQRIKQIARERGWALEGMGEVVRDTPEPGNGWTIKTPLQRFAERREYVFTEFLAGSAEECVTRAYWGILKRPPDPAGFQSYLEFLKSGGSRVFMLTAMLWSPEGQKAGVKIAGVEWLRRHALFRNERVRRILCRLMDIVSRPGLYMQMGLMAVENEIHDTLSQWRAELLGSQQVLRKDCQRAAEQTASTLRARLAEMGNSVEMQGNRLKTLREELDKLMATNQLFGNKTTTLDAALTELKNGWESRFDRHQESQRETLQALTDKQERLASALEECTRQCSELSERLAFLTRDLTDHKFTVDAFIRNLERGTEPKPEGAAVRDAVREFRSMELDNYYIAFEDVFRGEPAKIKDQFREYLTYLRNARAATAEHPLLDLGCGRGEWLELLRENGMVGKGIDTNRLMIQECKDRHLDCEVGDAIAFIENAPACSFSAVTAFHLIEHLPFEDLFTLCRHAFRVLKNVGIVIFETPNPENLLVSSYTFYHDPTHRHPITPVSIDFLLRYSGFARTEILRLHPYPPEAKVPGDDPVTQRVNGHFCGPQDFAVIAYKYSAS</sequence>
<feature type="coiled-coil region" evidence="1">
    <location>
        <begin position="216"/>
        <end position="243"/>
    </location>
</feature>
<name>A0ABP1C998_9GAMM</name>
<dbReference type="PANTHER" id="PTHR43861">
    <property type="entry name" value="TRANS-ACONITATE 2-METHYLTRANSFERASE-RELATED"/>
    <property type="match status" value="1"/>
</dbReference>
<dbReference type="EC" id="2.7.1.181" evidence="3"/>
<feature type="domain" description="DUF4214" evidence="2">
    <location>
        <begin position="72"/>
        <end position="120"/>
    </location>
</feature>
<dbReference type="InterPro" id="IPR029063">
    <property type="entry name" value="SAM-dependent_MTases_sf"/>
</dbReference>
<dbReference type="Gene3D" id="3.40.50.150">
    <property type="entry name" value="Vaccinia Virus protein VP39"/>
    <property type="match status" value="1"/>
</dbReference>
<dbReference type="Pfam" id="PF13489">
    <property type="entry name" value="Methyltransf_23"/>
    <property type="match status" value="1"/>
</dbReference>
<proteinExistence type="predicted"/>
<evidence type="ECO:0000313" key="4">
    <source>
        <dbReference type="Proteomes" id="UP001497493"/>
    </source>
</evidence>
<dbReference type="RefSeq" id="WP_348757387.1">
    <property type="nucleotide sequence ID" value="NZ_OZ026884.1"/>
</dbReference>
<dbReference type="CDD" id="cd02440">
    <property type="entry name" value="AdoMet_MTases"/>
    <property type="match status" value="1"/>
</dbReference>
<dbReference type="GO" id="GO:0008168">
    <property type="term" value="F:methyltransferase activity"/>
    <property type="evidence" value="ECO:0007669"/>
    <property type="project" value="UniProtKB-KW"/>
</dbReference>
<evidence type="ECO:0000313" key="3">
    <source>
        <dbReference type="EMBL" id="CAL1240825.1"/>
    </source>
</evidence>
<keyword evidence="3" id="KW-0808">Transferase</keyword>
<dbReference type="GO" id="GO:0032259">
    <property type="term" value="P:methylation"/>
    <property type="evidence" value="ECO:0007669"/>
    <property type="project" value="UniProtKB-KW"/>
</dbReference>
<protein>
    <submittedName>
        <fullName evidence="3">Enzyme</fullName>
        <ecNumber evidence="3">2.1.1.-</ecNumber>
        <ecNumber evidence="3">2.1.1.294</ecNumber>
        <ecNumber evidence="3">2.7.1.181</ecNumber>
    </submittedName>
</protein>
<keyword evidence="3" id="KW-0489">Methyltransferase</keyword>
<accession>A0ABP1C998</accession>
<dbReference type="EC" id="2.1.1.-" evidence="3"/>